<keyword evidence="9" id="KW-1185">Reference proteome</keyword>
<reference evidence="8 9" key="1">
    <citation type="journal article" date="2013" name="Genome Announc.">
        <title>Draft Genome Sequence of Holospora undulata Strain HU1, a Micronucleus-Specific Symbiont of the Ciliate Paramecium caudatum.</title>
        <authorList>
            <person name="Dohra H."/>
            <person name="Suzuki H."/>
            <person name="Suzuki T."/>
            <person name="Tanaka K."/>
            <person name="Fujishima M."/>
        </authorList>
    </citation>
    <scope>NUCLEOTIDE SEQUENCE [LARGE SCALE GENOMIC DNA]</scope>
    <source>
        <strain evidence="8 9">HU1</strain>
    </source>
</reference>
<feature type="binding site" evidence="6">
    <location>
        <position position="256"/>
    </location>
    <ligand>
        <name>Zn(2+)</name>
        <dbReference type="ChEBI" id="CHEBI:29105"/>
    </ligand>
</feature>
<evidence type="ECO:0000256" key="3">
    <source>
        <dbReference type="ARBA" id="ARBA00022723"/>
    </source>
</evidence>
<comment type="similarity">
    <text evidence="6">Belongs to the inorganic carbon transporter (TC 9.A.2) DabA family.</text>
</comment>
<evidence type="ECO:0000256" key="1">
    <source>
        <dbReference type="ARBA" id="ARBA00022448"/>
    </source>
</evidence>
<gene>
    <name evidence="6" type="primary">dabA</name>
    <name evidence="8" type="ORF">K737_300377</name>
</gene>
<feature type="binding site" evidence="6">
    <location>
        <position position="442"/>
    </location>
    <ligand>
        <name>Zn(2+)</name>
        <dbReference type="ChEBI" id="CHEBI:29105"/>
    </ligand>
</feature>
<keyword evidence="7" id="KW-0175">Coiled coil</keyword>
<feature type="binding site" evidence="6">
    <location>
        <position position="258"/>
    </location>
    <ligand>
        <name>Zn(2+)</name>
        <dbReference type="ChEBI" id="CHEBI:29105"/>
    </ligand>
</feature>
<protein>
    <recommendedName>
        <fullName evidence="6">Probable inorganic carbon transporter subunit DabA</fullName>
    </recommendedName>
</protein>
<evidence type="ECO:0000256" key="4">
    <source>
        <dbReference type="ARBA" id="ARBA00022833"/>
    </source>
</evidence>
<comment type="subunit">
    <text evidence="6">Forms a complex with DabB.</text>
</comment>
<dbReference type="HAMAP" id="MF_01871">
    <property type="entry name" value="DabA"/>
    <property type="match status" value="1"/>
</dbReference>
<comment type="function">
    <text evidence="6">Part of an energy-coupled inorganic carbon pump.</text>
</comment>
<keyword evidence="5 6" id="KW-0472">Membrane</keyword>
<feature type="coiled-coil region" evidence="7">
    <location>
        <begin position="504"/>
        <end position="531"/>
    </location>
</feature>
<dbReference type="GO" id="GO:0005886">
    <property type="term" value="C:plasma membrane"/>
    <property type="evidence" value="ECO:0007669"/>
    <property type="project" value="UniProtKB-SubCell"/>
</dbReference>
<name>A0A061JI62_9PROT</name>
<dbReference type="Pfam" id="PF10070">
    <property type="entry name" value="DabA"/>
    <property type="match status" value="1"/>
</dbReference>
<dbReference type="InterPro" id="IPR018752">
    <property type="entry name" value="DabA"/>
</dbReference>
<dbReference type="AlphaFoldDB" id="A0A061JI62"/>
<dbReference type="RefSeq" id="WP_006289215.1">
    <property type="nucleotide sequence ID" value="NZ_ARPM03000098.1"/>
</dbReference>
<organism evidence="8 9">
    <name type="scientific">Holospora undulata HU1</name>
    <dbReference type="NCBI Taxonomy" id="1321371"/>
    <lineage>
        <taxon>Bacteria</taxon>
        <taxon>Pseudomonadati</taxon>
        <taxon>Pseudomonadota</taxon>
        <taxon>Alphaproteobacteria</taxon>
        <taxon>Holosporales</taxon>
        <taxon>Holosporaceae</taxon>
        <taxon>Holospora</taxon>
    </lineage>
</organism>
<evidence type="ECO:0000256" key="7">
    <source>
        <dbReference type="SAM" id="Coils"/>
    </source>
</evidence>
<keyword evidence="4 6" id="KW-0862">Zinc</keyword>
<evidence type="ECO:0000256" key="2">
    <source>
        <dbReference type="ARBA" id="ARBA00022475"/>
    </source>
</evidence>
<comment type="subcellular location">
    <subcellularLocation>
        <location evidence="6">Cell membrane</location>
        <topology evidence="6">Peripheral membrane protein</topology>
    </subcellularLocation>
</comment>
<dbReference type="GO" id="GO:0008270">
    <property type="term" value="F:zinc ion binding"/>
    <property type="evidence" value="ECO:0007669"/>
    <property type="project" value="UniProtKB-UniRule"/>
</dbReference>
<accession>A0A061JI62</accession>
<comment type="caution">
    <text evidence="8">The sequence shown here is derived from an EMBL/GenBank/DDBJ whole genome shotgun (WGS) entry which is preliminary data.</text>
</comment>
<keyword evidence="2 6" id="KW-1003">Cell membrane</keyword>
<dbReference type="PANTHER" id="PTHR38344:SF1">
    <property type="entry name" value="INORGANIC CARBON TRANSPORTER SUBUNIT DABA-RELATED"/>
    <property type="match status" value="1"/>
</dbReference>
<evidence type="ECO:0000313" key="8">
    <source>
        <dbReference type="EMBL" id="ETZ05193.1"/>
    </source>
</evidence>
<evidence type="ECO:0000256" key="6">
    <source>
        <dbReference type="HAMAP-Rule" id="MF_01871"/>
    </source>
</evidence>
<proteinExistence type="inferred from homology"/>
<keyword evidence="1 6" id="KW-0813">Transport</keyword>
<dbReference type="EMBL" id="ARPM03000098">
    <property type="protein sequence ID" value="ETZ05193.1"/>
    <property type="molecule type" value="Genomic_DNA"/>
</dbReference>
<comment type="cofactor">
    <cofactor evidence="6">
        <name>Zn(2+)</name>
        <dbReference type="ChEBI" id="CHEBI:29105"/>
    </cofactor>
</comment>
<feature type="binding site" evidence="6">
    <location>
        <position position="427"/>
    </location>
    <ligand>
        <name>Zn(2+)</name>
        <dbReference type="ChEBI" id="CHEBI:29105"/>
    </ligand>
</feature>
<evidence type="ECO:0000313" key="9">
    <source>
        <dbReference type="Proteomes" id="UP000026922"/>
    </source>
</evidence>
<evidence type="ECO:0000256" key="5">
    <source>
        <dbReference type="ARBA" id="ARBA00023136"/>
    </source>
</evidence>
<dbReference type="Proteomes" id="UP000026922">
    <property type="component" value="Unassembled WGS sequence"/>
</dbReference>
<sequence>MFEKITFLVKESWKTIAPFWPLKNLVAVNPLKGLEDLPIEEALIKGAVFFQQTEMPAPIELINLQTIKWLQVFFDEGQATISMPFRSQGLYIAWKKLAYFDFQIHEGNQKKKQWILNLPENPQEAIYQCLLELDIPEEIHGLFLTLMLTTLHGWASYIKYCTHWAQEESNHFHKNLETEYIAMRLGMTCVLWENALDLIKWHKTAQDKESQKKNPIEILEKSENDYLVPLLKKISLQQGGGGKNKELIPMAQLVFCVDVRSEPFRRALESTRTYETFGYSGFFGIPIRAHNTITKKSYASCPALMRPKHTVNEYPDAFLEIHDKKKYRNFITLRALYQSIKCNFITSFSVVELLGIFSAFWMLVRTVSPVFAVRFFNYLIEKIRPCSVLFPSLDTISFEDQCYYAESIIKTINLSKNFSSLVVLCAHGSTTENNSYGTALHCGACSGHSGIGNAKVLAKILNEERVRNHLSKSKIFIPETTYFLAAEHNTTTDEVKLYPEGSYSAAIEEKINQLKKDLKEARKINSQRRSREMLVNKSQDKSLEYTTRKSADWAQVRPEWGLAKNASFFIAPWHITKKLDFEGRAFLHSYDYRQDLGGTILEQILTAPMIVAQWINAQYLFSTLDNGAYGSGSKITQNITGKVALMQGNASDLMNGLPFQSVYKNDTTSYHVPMRLITIVWAPWGGVDQVISRHLLIQKIFRNGWGVLVCIDPDNPNFSYILNRDLTWKKTIFN</sequence>
<dbReference type="PANTHER" id="PTHR38344">
    <property type="entry name" value="UPF0753 PROTEIN AQ_863"/>
    <property type="match status" value="1"/>
</dbReference>
<keyword evidence="3 6" id="KW-0479">Metal-binding</keyword>